<evidence type="ECO:0000256" key="1">
    <source>
        <dbReference type="ARBA" id="ARBA00007118"/>
    </source>
</evidence>
<dbReference type="InterPro" id="IPR000415">
    <property type="entry name" value="Nitroreductase-like"/>
</dbReference>
<dbReference type="Proteomes" id="UP000621560">
    <property type="component" value="Unassembled WGS sequence"/>
</dbReference>
<organism evidence="4 5">
    <name type="scientific">Paenibacillus sabuli</name>
    <dbReference type="NCBI Taxonomy" id="2772509"/>
    <lineage>
        <taxon>Bacteria</taxon>
        <taxon>Bacillati</taxon>
        <taxon>Bacillota</taxon>
        <taxon>Bacilli</taxon>
        <taxon>Bacillales</taxon>
        <taxon>Paenibacillaceae</taxon>
        <taxon>Paenibacillus</taxon>
    </lineage>
</organism>
<dbReference type="InterPro" id="IPR029479">
    <property type="entry name" value="Nitroreductase"/>
</dbReference>
<sequence>MESKQTDRNPAYADVVRARRSVRAYDPAFKISREELKDLLAEATLAPSSSNLQPWRFLVIDEAPLKQKLLPIAFNQQQVADASAIVAVLADLEAVRQAEAIYGRAVEAGYMTEEIKTSFVARLTAGYAADPAVYREVALVDGGLVAMQLMLSAKARGYDSVPMGGYDAAAFIQAFELPPTLVPVMLIAIGKAAAPGRPTTRLGVDEITHWNGIGGQA</sequence>
<comment type="similarity">
    <text evidence="1">Belongs to the nitroreductase family.</text>
</comment>
<keyword evidence="2" id="KW-0560">Oxidoreductase</keyword>
<dbReference type="PANTHER" id="PTHR43673:SF3">
    <property type="entry name" value="NAD(P)H NITROREDUCTASE YODC-RELATED"/>
    <property type="match status" value="1"/>
</dbReference>
<dbReference type="Gene3D" id="3.40.109.10">
    <property type="entry name" value="NADH Oxidase"/>
    <property type="match status" value="1"/>
</dbReference>
<dbReference type="CDD" id="cd02137">
    <property type="entry name" value="MhqN-like"/>
    <property type="match status" value="1"/>
</dbReference>
<evidence type="ECO:0000259" key="3">
    <source>
        <dbReference type="Pfam" id="PF00881"/>
    </source>
</evidence>
<evidence type="ECO:0000256" key="2">
    <source>
        <dbReference type="ARBA" id="ARBA00023002"/>
    </source>
</evidence>
<dbReference type="EMBL" id="JACXIZ010000013">
    <property type="protein sequence ID" value="MBD2844890.1"/>
    <property type="molecule type" value="Genomic_DNA"/>
</dbReference>
<dbReference type="GO" id="GO:0016491">
    <property type="term" value="F:oxidoreductase activity"/>
    <property type="evidence" value="ECO:0007669"/>
    <property type="project" value="UniProtKB-KW"/>
</dbReference>
<dbReference type="Pfam" id="PF00881">
    <property type="entry name" value="Nitroreductase"/>
    <property type="match status" value="1"/>
</dbReference>
<proteinExistence type="inferred from homology"/>
<dbReference type="SUPFAM" id="SSF55469">
    <property type="entry name" value="FMN-dependent nitroreductase-like"/>
    <property type="match status" value="1"/>
</dbReference>
<evidence type="ECO:0000313" key="5">
    <source>
        <dbReference type="Proteomes" id="UP000621560"/>
    </source>
</evidence>
<dbReference type="RefSeq" id="WP_190916327.1">
    <property type="nucleotide sequence ID" value="NZ_JACXIZ010000013.1"/>
</dbReference>
<dbReference type="PANTHER" id="PTHR43673">
    <property type="entry name" value="NAD(P)H NITROREDUCTASE YDGI-RELATED"/>
    <property type="match status" value="1"/>
</dbReference>
<comment type="caution">
    <text evidence="4">The sequence shown here is derived from an EMBL/GenBank/DDBJ whole genome shotgun (WGS) entry which is preliminary data.</text>
</comment>
<gene>
    <name evidence="4" type="ORF">IDH44_06795</name>
</gene>
<dbReference type="AlphaFoldDB" id="A0A927GRE9"/>
<keyword evidence="5" id="KW-1185">Reference proteome</keyword>
<evidence type="ECO:0000313" key="4">
    <source>
        <dbReference type="EMBL" id="MBD2844890.1"/>
    </source>
</evidence>
<protein>
    <submittedName>
        <fullName evidence="4">Nitroreductase family protein</fullName>
    </submittedName>
</protein>
<feature type="domain" description="Nitroreductase" evidence="3">
    <location>
        <begin position="16"/>
        <end position="191"/>
    </location>
</feature>
<name>A0A927GRE9_9BACL</name>
<reference evidence="4" key="1">
    <citation type="submission" date="2020-09" db="EMBL/GenBank/DDBJ databases">
        <title>A novel bacterium of genus Paenibacillus, isolated from South China Sea.</title>
        <authorList>
            <person name="Huang H."/>
            <person name="Mo K."/>
            <person name="Hu Y."/>
        </authorList>
    </citation>
    <scope>NUCLEOTIDE SEQUENCE</scope>
    <source>
        <strain evidence="4">IB182496</strain>
    </source>
</reference>
<accession>A0A927GRE9</accession>